<dbReference type="Gene3D" id="1.10.220.160">
    <property type="match status" value="1"/>
</dbReference>
<dbReference type="Pfam" id="PF01753">
    <property type="entry name" value="zf-MYND"/>
    <property type="match status" value="1"/>
</dbReference>
<evidence type="ECO:0000256" key="3">
    <source>
        <dbReference type="ARBA" id="ARBA00022833"/>
    </source>
</evidence>
<evidence type="ECO:0000256" key="2">
    <source>
        <dbReference type="ARBA" id="ARBA00022771"/>
    </source>
</evidence>
<name>A0A8D8IWP8_CULPI</name>
<accession>A0A8D8IWP8</accession>
<dbReference type="InterPro" id="IPR001214">
    <property type="entry name" value="SET_dom"/>
</dbReference>
<reference evidence="7" key="1">
    <citation type="submission" date="2021-05" db="EMBL/GenBank/DDBJ databases">
        <authorList>
            <person name="Alioto T."/>
            <person name="Alioto T."/>
            <person name="Gomez Garrido J."/>
        </authorList>
    </citation>
    <scope>NUCLEOTIDE SEQUENCE</scope>
</reference>
<evidence type="ECO:0000256" key="1">
    <source>
        <dbReference type="ARBA" id="ARBA00022723"/>
    </source>
</evidence>
<organism evidence="7">
    <name type="scientific">Culex pipiens</name>
    <name type="common">House mosquito</name>
    <dbReference type="NCBI Taxonomy" id="7175"/>
    <lineage>
        <taxon>Eukaryota</taxon>
        <taxon>Metazoa</taxon>
        <taxon>Ecdysozoa</taxon>
        <taxon>Arthropoda</taxon>
        <taxon>Hexapoda</taxon>
        <taxon>Insecta</taxon>
        <taxon>Pterygota</taxon>
        <taxon>Neoptera</taxon>
        <taxon>Endopterygota</taxon>
        <taxon>Diptera</taxon>
        <taxon>Nematocera</taxon>
        <taxon>Culicoidea</taxon>
        <taxon>Culicidae</taxon>
        <taxon>Culicinae</taxon>
        <taxon>Culicini</taxon>
        <taxon>Culex</taxon>
        <taxon>Culex</taxon>
    </lineage>
</organism>
<dbReference type="CDD" id="cd20071">
    <property type="entry name" value="SET_SMYD"/>
    <property type="match status" value="1"/>
</dbReference>
<dbReference type="Gene3D" id="2.170.270.10">
    <property type="entry name" value="SET domain"/>
    <property type="match status" value="1"/>
</dbReference>
<evidence type="ECO:0000259" key="6">
    <source>
        <dbReference type="PROSITE" id="PS50865"/>
    </source>
</evidence>
<keyword evidence="7" id="KW-0489">Methyltransferase</keyword>
<dbReference type="EMBL" id="HBUE01156809">
    <property type="protein sequence ID" value="CAG6508175.1"/>
    <property type="molecule type" value="Transcribed_RNA"/>
</dbReference>
<dbReference type="PROSITE" id="PS50280">
    <property type="entry name" value="SET"/>
    <property type="match status" value="1"/>
</dbReference>
<dbReference type="Gene3D" id="6.10.140.2220">
    <property type="match status" value="1"/>
</dbReference>
<feature type="domain" description="MYND-type" evidence="6">
    <location>
        <begin position="213"/>
        <end position="253"/>
    </location>
</feature>
<dbReference type="PROSITE" id="PS50865">
    <property type="entry name" value="ZF_MYND_2"/>
    <property type="match status" value="1"/>
</dbReference>
<dbReference type="AlphaFoldDB" id="A0A8D8IWP8"/>
<protein>
    <submittedName>
        <fullName evidence="7">Histone-lysine N-methyltransferase SMYD3</fullName>
    </submittedName>
</protein>
<keyword evidence="3" id="KW-0862">Zinc</keyword>
<dbReference type="PROSITE" id="PS01360">
    <property type="entry name" value="ZF_MYND_1"/>
    <property type="match status" value="1"/>
</dbReference>
<dbReference type="GO" id="GO:0032259">
    <property type="term" value="P:methylation"/>
    <property type="evidence" value="ECO:0007669"/>
    <property type="project" value="UniProtKB-KW"/>
</dbReference>
<dbReference type="SUPFAM" id="SSF144232">
    <property type="entry name" value="HIT/MYND zinc finger-like"/>
    <property type="match status" value="1"/>
</dbReference>
<keyword evidence="1" id="KW-0479">Metal-binding</keyword>
<dbReference type="GO" id="GO:0008757">
    <property type="term" value="F:S-adenosylmethionine-dependent methyltransferase activity"/>
    <property type="evidence" value="ECO:0007669"/>
    <property type="project" value="UniProtKB-ARBA"/>
</dbReference>
<feature type="domain" description="SET" evidence="5">
    <location>
        <begin position="159"/>
        <end position="434"/>
    </location>
</feature>
<evidence type="ECO:0000313" key="7">
    <source>
        <dbReference type="EMBL" id="CAG6559526.1"/>
    </source>
</evidence>
<keyword evidence="2 4" id="KW-0863">Zinc-finger</keyword>
<dbReference type="Pfam" id="PF00856">
    <property type="entry name" value="SET"/>
    <property type="match status" value="1"/>
</dbReference>
<dbReference type="GO" id="GO:0008270">
    <property type="term" value="F:zinc ion binding"/>
    <property type="evidence" value="ECO:0007669"/>
    <property type="project" value="UniProtKB-KW"/>
</dbReference>
<dbReference type="SMART" id="SM00317">
    <property type="entry name" value="SET"/>
    <property type="match status" value="1"/>
</dbReference>
<dbReference type="InterPro" id="IPR046341">
    <property type="entry name" value="SET_dom_sf"/>
</dbReference>
<dbReference type="GO" id="GO:0008170">
    <property type="term" value="F:N-methyltransferase activity"/>
    <property type="evidence" value="ECO:0007669"/>
    <property type="project" value="UniProtKB-ARBA"/>
</dbReference>
<dbReference type="GO" id="GO:0008276">
    <property type="term" value="F:protein methyltransferase activity"/>
    <property type="evidence" value="ECO:0007669"/>
    <property type="project" value="UniProtKB-ARBA"/>
</dbReference>
<sequence>MIRPDPHTRRQLVQQLSCPSFGLATSWIISRKAIPADSLGEAFSLLKREVWPFPKTLPRKDSTVAKEKREKANETYRKTPLELGKILGLYNEAICWAPEGSEELAMGYGNRSAIFFNGKQYRRCLTNIELAKGSNYPEDKLVKLLEREKKCLNLLEHEPKLNVKEDKLFLEVTETSHSGRGLTAKMDFLVGEIVLHEKPSLVVIEPEVTFTRCNHCGQRNEYDLIPCKTCTAAMYCSEQCREEAFTKYHRFECEIVEDLKNLFKGPKTTRMFQLTLRLFWMVVTDLIEDRDQFLKRYANLSAYRNPLQIEKSTLHLHVLADNLPDMSADQTGKGVTQFLTALTYKLAVEENDSVPKELINEHQDLLLEVLYRLALQARLVCDQSPADISCLFPLFRMVNHSCAPNAERVLNGERSMLVAKRPIRAGEQVLVCYFPNGTTDSVPKDKRRAQLQREFKFDCHCLGCSLDYPLLNAMDDHAELRTELEHIKLEADSGKRLRLLANFLQCHDDQHPRKELSEAWRLFRDIKV</sequence>
<proteinExistence type="predicted"/>
<evidence type="ECO:0000259" key="5">
    <source>
        <dbReference type="PROSITE" id="PS50280"/>
    </source>
</evidence>
<dbReference type="EMBL" id="HBUE01261921">
    <property type="protein sequence ID" value="CAG6559526.1"/>
    <property type="molecule type" value="Transcribed_RNA"/>
</dbReference>
<evidence type="ECO:0000256" key="4">
    <source>
        <dbReference type="PROSITE-ProRule" id="PRU00134"/>
    </source>
</evidence>
<dbReference type="SUPFAM" id="SSF82199">
    <property type="entry name" value="SET domain"/>
    <property type="match status" value="1"/>
</dbReference>
<dbReference type="InterPro" id="IPR002893">
    <property type="entry name" value="Znf_MYND"/>
</dbReference>
<dbReference type="PANTHER" id="PTHR47111:SF1">
    <property type="entry name" value="SET AND MYND DOMAIN-CONTAINING PROTEIN 4"/>
    <property type="match status" value="1"/>
</dbReference>
<dbReference type="PANTHER" id="PTHR47111">
    <property type="entry name" value="BCDNA.LD29892"/>
    <property type="match status" value="1"/>
</dbReference>
<keyword evidence="7" id="KW-0808">Transferase</keyword>